<dbReference type="CDD" id="cd00299">
    <property type="entry name" value="GST_C_family"/>
    <property type="match status" value="1"/>
</dbReference>
<comment type="caution">
    <text evidence="2">The sequence shown here is derived from an EMBL/GenBank/DDBJ whole genome shotgun (WGS) entry which is preliminary data.</text>
</comment>
<evidence type="ECO:0000256" key="1">
    <source>
        <dbReference type="SAM" id="MobiDB-lite"/>
    </source>
</evidence>
<feature type="region of interest" description="Disordered" evidence="1">
    <location>
        <begin position="312"/>
        <end position="346"/>
    </location>
</feature>
<dbReference type="SUPFAM" id="SSF47616">
    <property type="entry name" value="GST C-terminal domain-like"/>
    <property type="match status" value="1"/>
</dbReference>
<accession>A0A427XD43</accession>
<dbReference type="Gene3D" id="1.20.1050.10">
    <property type="match status" value="1"/>
</dbReference>
<dbReference type="GeneID" id="39589974"/>
<dbReference type="RefSeq" id="XP_028471830.1">
    <property type="nucleotide sequence ID" value="XM_028620955.1"/>
</dbReference>
<protein>
    <recommendedName>
        <fullName evidence="4">GST C-terminal domain-containing protein</fullName>
    </recommendedName>
</protein>
<evidence type="ECO:0008006" key="4">
    <source>
        <dbReference type="Google" id="ProtNLM"/>
    </source>
</evidence>
<dbReference type="InterPro" id="IPR036282">
    <property type="entry name" value="Glutathione-S-Trfase_C_sf"/>
</dbReference>
<evidence type="ECO:0000313" key="2">
    <source>
        <dbReference type="EMBL" id="RSH76683.1"/>
    </source>
</evidence>
<keyword evidence="3" id="KW-1185">Reference proteome</keyword>
<dbReference type="EMBL" id="RSCE01000022">
    <property type="protein sequence ID" value="RSH76683.1"/>
    <property type="molecule type" value="Genomic_DNA"/>
</dbReference>
<name>A0A427XD43_9TREE</name>
<dbReference type="Proteomes" id="UP000279236">
    <property type="component" value="Unassembled WGS sequence"/>
</dbReference>
<sequence length="346" mass="38080">MLLQLAYVGTLHGTCTVSHRERIQRRRPRVRTSPHATCATIPALVVPTVDMMVGKSEFAFQTLTDISSICDFIDQARTPLTTSTSNSNSRKHAPTLSPISYADKALSEGLIRLVRQSLVDPNFLDLSCRNLAELKVKWAGPQGSMLETRKLAFKHYSQEMADDMSSPQNGKSSTWDRQVVLFLEDKAASNNALLDIYTGDSGEDQRRDFYHASRAAWTVHLPSTLSKLEALMAGPYALGDDLSIADCHIIAWLARIVSLCGGGPVPLGINALEPHLGGYQLGSKLTLYWGHWVQRTSFRKLSTTFSPHDRARPLAPLDGLARDNRTNTRGNVHADDRPIAPAPPLG</sequence>
<dbReference type="OrthoDB" id="412788at2759"/>
<dbReference type="AlphaFoldDB" id="A0A427XD43"/>
<proteinExistence type="predicted"/>
<dbReference type="STRING" id="105984.A0A427XD43"/>
<gene>
    <name evidence="2" type="ORF">EHS24_005431</name>
</gene>
<feature type="compositionally biased region" description="Basic and acidic residues" evidence="1">
    <location>
        <begin position="320"/>
        <end position="338"/>
    </location>
</feature>
<evidence type="ECO:0000313" key="3">
    <source>
        <dbReference type="Proteomes" id="UP000279236"/>
    </source>
</evidence>
<reference evidence="2 3" key="1">
    <citation type="submission" date="2018-11" db="EMBL/GenBank/DDBJ databases">
        <title>Genome sequence of Apiotrichum porosum DSM 27194.</title>
        <authorList>
            <person name="Aliyu H."/>
            <person name="Gorte O."/>
            <person name="Ochsenreither K."/>
        </authorList>
    </citation>
    <scope>NUCLEOTIDE SEQUENCE [LARGE SCALE GENOMIC DNA]</scope>
    <source>
        <strain evidence="2 3">DSM 27194</strain>
    </source>
</reference>
<organism evidence="2 3">
    <name type="scientific">Apiotrichum porosum</name>
    <dbReference type="NCBI Taxonomy" id="105984"/>
    <lineage>
        <taxon>Eukaryota</taxon>
        <taxon>Fungi</taxon>
        <taxon>Dikarya</taxon>
        <taxon>Basidiomycota</taxon>
        <taxon>Agaricomycotina</taxon>
        <taxon>Tremellomycetes</taxon>
        <taxon>Trichosporonales</taxon>
        <taxon>Trichosporonaceae</taxon>
        <taxon>Apiotrichum</taxon>
    </lineage>
</organism>